<dbReference type="Ensembl" id="ENSBIXT00000008445.1">
    <property type="protein sequence ID" value="ENSBIXP00000029026.1"/>
    <property type="gene ID" value="ENSBIXG00000000607.1"/>
</dbReference>
<proteinExistence type="inferred from homology"/>
<dbReference type="PROSITE" id="PS50878">
    <property type="entry name" value="RT_POL"/>
    <property type="match status" value="1"/>
</dbReference>
<feature type="domain" description="Reverse transcriptase" evidence="2">
    <location>
        <begin position="95"/>
        <end position="366"/>
    </location>
</feature>
<protein>
    <recommendedName>
        <fullName evidence="2">Reverse transcriptase domain-containing protein</fullName>
    </recommendedName>
</protein>
<dbReference type="CDD" id="cd01650">
    <property type="entry name" value="RT_nLTR_like"/>
    <property type="match status" value="1"/>
</dbReference>
<name>A0A4W2DYL0_BOBOX</name>
<evidence type="ECO:0000313" key="3">
    <source>
        <dbReference type="Ensembl" id="ENSBIXP00000029026.1"/>
    </source>
</evidence>
<dbReference type="SUPFAM" id="SSF56672">
    <property type="entry name" value="DNA/RNA polymerases"/>
    <property type="match status" value="1"/>
</dbReference>
<dbReference type="GeneTree" id="ENSGT01150000286929"/>
<dbReference type="InterPro" id="IPR043502">
    <property type="entry name" value="DNA/RNA_pol_sf"/>
</dbReference>
<evidence type="ECO:0000259" key="2">
    <source>
        <dbReference type="PROSITE" id="PS50878"/>
    </source>
</evidence>
<evidence type="ECO:0000256" key="1">
    <source>
        <dbReference type="ARBA" id="ARBA00010879"/>
    </source>
</evidence>
<reference evidence="3" key="2">
    <citation type="submission" date="2025-05" db="UniProtKB">
        <authorList>
            <consortium name="Ensembl"/>
        </authorList>
    </citation>
    <scope>IDENTIFICATION</scope>
</reference>
<comment type="similarity">
    <text evidence="1">Belongs to the beta type-B retroviral polymerase family. HERV class-II K(HML-2) pol subfamily.</text>
</comment>
<dbReference type="PANTHER" id="PTHR47027">
    <property type="entry name" value="REVERSE TRANSCRIPTASE DOMAIN-CONTAINING PROTEIN"/>
    <property type="match status" value="1"/>
</dbReference>
<keyword evidence="4" id="KW-1185">Reference proteome</keyword>
<dbReference type="AlphaFoldDB" id="A0A4W2DYL0"/>
<dbReference type="Proteomes" id="UP000429181">
    <property type="component" value="Chromosome 28"/>
</dbReference>
<dbReference type="Pfam" id="PF00078">
    <property type="entry name" value="RVT_1"/>
    <property type="match status" value="1"/>
</dbReference>
<dbReference type="InterPro" id="IPR000477">
    <property type="entry name" value="RT_dom"/>
</dbReference>
<evidence type="ECO:0000313" key="4">
    <source>
        <dbReference type="Proteomes" id="UP000314981"/>
    </source>
</evidence>
<organism evidence="3 4">
    <name type="scientific">Bos indicus x Bos taurus</name>
    <name type="common">Hybrid cattle</name>
    <dbReference type="NCBI Taxonomy" id="30522"/>
    <lineage>
        <taxon>Eukaryota</taxon>
        <taxon>Metazoa</taxon>
        <taxon>Chordata</taxon>
        <taxon>Craniata</taxon>
        <taxon>Vertebrata</taxon>
        <taxon>Euteleostomi</taxon>
        <taxon>Mammalia</taxon>
        <taxon>Eutheria</taxon>
        <taxon>Laurasiatheria</taxon>
        <taxon>Artiodactyla</taxon>
        <taxon>Ruminantia</taxon>
        <taxon>Pecora</taxon>
        <taxon>Bovidae</taxon>
        <taxon>Bovinae</taxon>
        <taxon>Bos</taxon>
    </lineage>
</organism>
<dbReference type="InterPro" id="IPR043128">
    <property type="entry name" value="Rev_trsase/Diguanyl_cyclase"/>
</dbReference>
<reference evidence="4 5" key="1">
    <citation type="submission" date="2018-11" db="EMBL/GenBank/DDBJ databases">
        <title>Haplotype-resolved cattle genomes.</title>
        <authorList>
            <person name="Low W.Y."/>
            <person name="Tearle R."/>
            <person name="Bickhart D.M."/>
            <person name="Rosen B.D."/>
            <person name="Koren S."/>
            <person name="Rhie A."/>
            <person name="Hiendleder S."/>
            <person name="Phillippy A.M."/>
            <person name="Smith T.P.L."/>
            <person name="Williams J.L."/>
        </authorList>
    </citation>
    <scope>NUCLEOTIDE SEQUENCE [LARGE SCALE GENOMIC DNA]</scope>
</reference>
<dbReference type="PANTHER" id="PTHR47027:SF8">
    <property type="entry name" value="RIBONUCLEASE H"/>
    <property type="match status" value="1"/>
</dbReference>
<dbReference type="Proteomes" id="UP000314981">
    <property type="component" value="Chromosome 28"/>
</dbReference>
<accession>A0A4W2DYL0</accession>
<dbReference type="Ensembl" id="ENSBIXT00005044845.1">
    <property type="protein sequence ID" value="ENSBIXP00005033749.1"/>
    <property type="gene ID" value="ENSBIXG00005002026.1"/>
</dbReference>
<evidence type="ECO:0000313" key="5">
    <source>
        <dbReference type="Proteomes" id="UP000429181"/>
    </source>
</evidence>
<sequence>MGSIKDRNGMNLTEAEDIKKRWQEYTELYKKDLHDQDNHDAVITHLESDILECEVKWALESITTNKASGGNGIPVELFQILKDDVVKVLHSICQQIWKTQQWPQDWKRSVFIPIPKKGNAKECSKYSTIALISHSSKVMLKMLQARLLQYVNREIPDVQAGFRKGRGMRDQTANIRWIMEKAREFQKNIYFSFIDYAKAFDCVDHNKLRKNLKEMGIPDHLTCFLRNLYAGQEATVRTGHGTIDWFQIGKGVRQGCISSPCLFNLYAEYIMRNARLEEAQAGIKTAGRNINNFRYADDTTLMAENEEELKSLLTKVKEDSEKVGLKLNIQKRKIMASGPITSWQIDGETGNTVRLYFSGLQNHCRW</sequence>
<dbReference type="Gene3D" id="3.30.70.270">
    <property type="match status" value="1"/>
</dbReference>